<proteinExistence type="predicted"/>
<feature type="region of interest" description="Disordered" evidence="1">
    <location>
        <begin position="35"/>
        <end position="80"/>
    </location>
</feature>
<dbReference type="InParanoid" id="W3WPZ2"/>
<sequence>MVVGHQFHMEGREAWALNTLNHGLLDGRHVVVDTRSGGSANTISDPPVMPDHPPPPPPLVTHTPTSEPNDPPTAVSAAQDGPSDMGMTVLSIAVGAVAAFIIIPALAVVAYLYIRRWRRSGNTTYDSLDGETQDDDEDYFSNATHPHYHDEIQLKDYENESKPSFEETGDLATPASAIHVIPADLGPFSPGMKKTMALGSGTIRSPGA</sequence>
<name>W3WPZ2_PESFW</name>
<keyword evidence="2" id="KW-0812">Transmembrane</keyword>
<dbReference type="GeneID" id="19277917"/>
<organism evidence="3 4">
    <name type="scientific">Pestalotiopsis fici (strain W106-1 / CGMCC3.15140)</name>
    <dbReference type="NCBI Taxonomy" id="1229662"/>
    <lineage>
        <taxon>Eukaryota</taxon>
        <taxon>Fungi</taxon>
        <taxon>Dikarya</taxon>
        <taxon>Ascomycota</taxon>
        <taxon>Pezizomycotina</taxon>
        <taxon>Sordariomycetes</taxon>
        <taxon>Xylariomycetidae</taxon>
        <taxon>Amphisphaeriales</taxon>
        <taxon>Sporocadaceae</taxon>
        <taxon>Pestalotiopsis</taxon>
    </lineage>
</organism>
<evidence type="ECO:0000256" key="1">
    <source>
        <dbReference type="SAM" id="MobiDB-lite"/>
    </source>
</evidence>
<protein>
    <submittedName>
        <fullName evidence="3">Uncharacterized protein</fullName>
    </submittedName>
</protein>
<dbReference type="OrthoDB" id="4764738at2759"/>
<dbReference type="RefSeq" id="XP_007839676.1">
    <property type="nucleotide sequence ID" value="XM_007841485.1"/>
</dbReference>
<feature type="compositionally biased region" description="Pro residues" evidence="1">
    <location>
        <begin position="47"/>
        <end position="59"/>
    </location>
</feature>
<evidence type="ECO:0000313" key="4">
    <source>
        <dbReference type="Proteomes" id="UP000030651"/>
    </source>
</evidence>
<reference evidence="4" key="1">
    <citation type="journal article" date="2015" name="BMC Genomics">
        <title>Genomic and transcriptomic analysis of the endophytic fungus Pestalotiopsis fici reveals its lifestyle and high potential for synthesis of natural products.</title>
        <authorList>
            <person name="Wang X."/>
            <person name="Zhang X."/>
            <person name="Liu L."/>
            <person name="Xiang M."/>
            <person name="Wang W."/>
            <person name="Sun X."/>
            <person name="Che Y."/>
            <person name="Guo L."/>
            <person name="Liu G."/>
            <person name="Guo L."/>
            <person name="Wang C."/>
            <person name="Yin W.B."/>
            <person name="Stadler M."/>
            <person name="Zhang X."/>
            <person name="Liu X."/>
        </authorList>
    </citation>
    <scope>NUCLEOTIDE SEQUENCE [LARGE SCALE GENOMIC DNA]</scope>
    <source>
        <strain evidence="4">W106-1 / CGMCC3.15140</strain>
    </source>
</reference>
<dbReference type="KEGG" id="pfy:PFICI_12904"/>
<keyword evidence="2" id="KW-0472">Membrane</keyword>
<accession>W3WPZ2</accession>
<evidence type="ECO:0000256" key="2">
    <source>
        <dbReference type="SAM" id="Phobius"/>
    </source>
</evidence>
<keyword evidence="2" id="KW-1133">Transmembrane helix</keyword>
<feature type="transmembrane region" description="Helical" evidence="2">
    <location>
        <begin position="89"/>
        <end position="114"/>
    </location>
</feature>
<dbReference type="Proteomes" id="UP000030651">
    <property type="component" value="Unassembled WGS sequence"/>
</dbReference>
<gene>
    <name evidence="3" type="ORF">PFICI_12904</name>
</gene>
<keyword evidence="4" id="KW-1185">Reference proteome</keyword>
<dbReference type="HOGENOM" id="CLU_1321296_0_0_1"/>
<evidence type="ECO:0000313" key="3">
    <source>
        <dbReference type="EMBL" id="ETS75960.1"/>
    </source>
</evidence>
<dbReference type="EMBL" id="KI912118">
    <property type="protein sequence ID" value="ETS75960.1"/>
    <property type="molecule type" value="Genomic_DNA"/>
</dbReference>
<dbReference type="AlphaFoldDB" id="W3WPZ2"/>